<evidence type="ECO:0000256" key="3">
    <source>
        <dbReference type="ARBA" id="ARBA00022692"/>
    </source>
</evidence>
<proteinExistence type="predicted"/>
<comment type="subcellular location">
    <subcellularLocation>
        <location evidence="1">Membrane</location>
        <topology evidence="1">Multi-pass membrane protein</topology>
    </subcellularLocation>
</comment>
<evidence type="ECO:0000256" key="7">
    <source>
        <dbReference type="SAM" id="MobiDB-lite"/>
    </source>
</evidence>
<dbReference type="InterPro" id="IPR051143">
    <property type="entry name" value="TrkH_K-transport"/>
</dbReference>
<sequence>MASAMSIERVASSGFVLGADPATQSSTRPRSSASDPLSSNAAPYLSRQVTIGRNSQFHNLSAEGREKLGGCYWGFYSAKTMVNNPGFTLTSDAMIAYQDAAFPLLIMTFLAYAGNTGLPYALDRAVVLPSDVLGDKLDGQGDALASDWPNVKKDDGNWKLQRF</sequence>
<protein>
    <submittedName>
        <fullName evidence="8">Uncharacterized protein</fullName>
    </submittedName>
</protein>
<name>A0ABQ8FQK3_9PEZI</name>
<keyword evidence="6" id="KW-0472">Membrane</keyword>
<dbReference type="PANTHER" id="PTHR31064">
    <property type="entry name" value="POTASSIUM TRANSPORT PROTEIN DDB_G0292412-RELATED"/>
    <property type="match status" value="1"/>
</dbReference>
<keyword evidence="9" id="KW-1185">Reference proteome</keyword>
<accession>A0ABQ8FQK3</accession>
<dbReference type="PANTHER" id="PTHR31064:SF5">
    <property type="entry name" value="POTASSIUM ION TRANSPORTER (EUROFUNG)"/>
    <property type="match status" value="1"/>
</dbReference>
<feature type="compositionally biased region" description="Polar residues" evidence="7">
    <location>
        <begin position="22"/>
        <end position="40"/>
    </location>
</feature>
<evidence type="ECO:0000256" key="6">
    <source>
        <dbReference type="ARBA" id="ARBA00023136"/>
    </source>
</evidence>
<keyword evidence="3" id="KW-0812">Transmembrane</keyword>
<keyword evidence="4" id="KW-1133">Transmembrane helix</keyword>
<gene>
    <name evidence="8" type="ORF">B0J12DRAFT_790870</name>
</gene>
<dbReference type="InterPro" id="IPR003445">
    <property type="entry name" value="Cat_transpt"/>
</dbReference>
<organism evidence="8 9">
    <name type="scientific">Macrophomina phaseolina</name>
    <dbReference type="NCBI Taxonomy" id="35725"/>
    <lineage>
        <taxon>Eukaryota</taxon>
        <taxon>Fungi</taxon>
        <taxon>Dikarya</taxon>
        <taxon>Ascomycota</taxon>
        <taxon>Pezizomycotina</taxon>
        <taxon>Dothideomycetes</taxon>
        <taxon>Dothideomycetes incertae sedis</taxon>
        <taxon>Botryosphaeriales</taxon>
        <taxon>Botryosphaeriaceae</taxon>
        <taxon>Macrophomina</taxon>
    </lineage>
</organism>
<feature type="region of interest" description="Disordered" evidence="7">
    <location>
        <begin position="18"/>
        <end position="40"/>
    </location>
</feature>
<keyword evidence="2" id="KW-0813">Transport</keyword>
<dbReference type="Proteomes" id="UP000774617">
    <property type="component" value="Unassembled WGS sequence"/>
</dbReference>
<evidence type="ECO:0000256" key="2">
    <source>
        <dbReference type="ARBA" id="ARBA00022448"/>
    </source>
</evidence>
<dbReference type="Pfam" id="PF02386">
    <property type="entry name" value="TrkH"/>
    <property type="match status" value="1"/>
</dbReference>
<comment type="caution">
    <text evidence="8">The sequence shown here is derived from an EMBL/GenBank/DDBJ whole genome shotgun (WGS) entry which is preliminary data.</text>
</comment>
<evidence type="ECO:0000313" key="9">
    <source>
        <dbReference type="Proteomes" id="UP000774617"/>
    </source>
</evidence>
<evidence type="ECO:0000256" key="1">
    <source>
        <dbReference type="ARBA" id="ARBA00004141"/>
    </source>
</evidence>
<evidence type="ECO:0000313" key="8">
    <source>
        <dbReference type="EMBL" id="KAH7012385.1"/>
    </source>
</evidence>
<evidence type="ECO:0000256" key="4">
    <source>
        <dbReference type="ARBA" id="ARBA00022989"/>
    </source>
</evidence>
<keyword evidence="5" id="KW-0406">Ion transport</keyword>
<evidence type="ECO:0000256" key="5">
    <source>
        <dbReference type="ARBA" id="ARBA00023065"/>
    </source>
</evidence>
<dbReference type="EMBL" id="JAGTJR010000087">
    <property type="protein sequence ID" value="KAH7012385.1"/>
    <property type="molecule type" value="Genomic_DNA"/>
</dbReference>
<reference evidence="8 9" key="1">
    <citation type="journal article" date="2021" name="Nat. Commun.">
        <title>Genetic determinants of endophytism in the Arabidopsis root mycobiome.</title>
        <authorList>
            <person name="Mesny F."/>
            <person name="Miyauchi S."/>
            <person name="Thiergart T."/>
            <person name="Pickel B."/>
            <person name="Atanasova L."/>
            <person name="Karlsson M."/>
            <person name="Huettel B."/>
            <person name="Barry K.W."/>
            <person name="Haridas S."/>
            <person name="Chen C."/>
            <person name="Bauer D."/>
            <person name="Andreopoulos W."/>
            <person name="Pangilinan J."/>
            <person name="LaButti K."/>
            <person name="Riley R."/>
            <person name="Lipzen A."/>
            <person name="Clum A."/>
            <person name="Drula E."/>
            <person name="Henrissat B."/>
            <person name="Kohler A."/>
            <person name="Grigoriev I.V."/>
            <person name="Martin F.M."/>
            <person name="Hacquard S."/>
        </authorList>
    </citation>
    <scope>NUCLEOTIDE SEQUENCE [LARGE SCALE GENOMIC DNA]</scope>
    <source>
        <strain evidence="8 9">MPI-SDFR-AT-0080</strain>
    </source>
</reference>